<proteinExistence type="predicted"/>
<accession>A0A1G7RP43</accession>
<dbReference type="Proteomes" id="UP000243378">
    <property type="component" value="Unassembled WGS sequence"/>
</dbReference>
<name>A0A1G7RP43_9GAMM</name>
<organism evidence="2 3">
    <name type="scientific">Phytopseudomonas seleniipraecipitans</name>
    <dbReference type="NCBI Taxonomy" id="640205"/>
    <lineage>
        <taxon>Bacteria</taxon>
        <taxon>Pseudomonadati</taxon>
        <taxon>Pseudomonadota</taxon>
        <taxon>Gammaproteobacteria</taxon>
        <taxon>Pseudomonadales</taxon>
        <taxon>Pseudomonadaceae</taxon>
        <taxon>Phytopseudomonas</taxon>
    </lineage>
</organism>
<dbReference type="InterPro" id="IPR056110">
    <property type="entry name" value="DUF7693"/>
</dbReference>
<dbReference type="STRING" id="640205.SAMN05216381_3215"/>
<gene>
    <name evidence="2" type="ORF">SAMN05216381_3215</name>
</gene>
<dbReference type="RefSeq" id="WP_092369826.1">
    <property type="nucleotide sequence ID" value="NZ_FNBM01000007.1"/>
</dbReference>
<dbReference type="EMBL" id="FNBM01000007">
    <property type="protein sequence ID" value="SDG12531.1"/>
    <property type="molecule type" value="Genomic_DNA"/>
</dbReference>
<dbReference type="Pfam" id="PF24745">
    <property type="entry name" value="DUF7693"/>
    <property type="match status" value="1"/>
</dbReference>
<sequence length="104" mass="12019">MSLEPLTPYEVYEILRDIAQGTRIMRRRSQLTWDEVYCGLMGIEVDGWTITFYNDCGFLSYCNSCNDPDGRAFDFEALLPQGKDPVELMSNWEHDQLEKLLATA</sequence>
<protein>
    <recommendedName>
        <fullName evidence="1">DUF7693 domain-containing protein</fullName>
    </recommendedName>
</protein>
<dbReference type="OrthoDB" id="7000909at2"/>
<evidence type="ECO:0000313" key="2">
    <source>
        <dbReference type="EMBL" id="SDG12531.1"/>
    </source>
</evidence>
<reference evidence="2 3" key="1">
    <citation type="submission" date="2016-10" db="EMBL/GenBank/DDBJ databases">
        <authorList>
            <person name="de Groot N.N."/>
        </authorList>
    </citation>
    <scope>NUCLEOTIDE SEQUENCE [LARGE SCALE GENOMIC DNA]</scope>
    <source>
        <strain evidence="2 3">LMG 25475</strain>
    </source>
</reference>
<evidence type="ECO:0000313" key="3">
    <source>
        <dbReference type="Proteomes" id="UP000243378"/>
    </source>
</evidence>
<evidence type="ECO:0000259" key="1">
    <source>
        <dbReference type="Pfam" id="PF24745"/>
    </source>
</evidence>
<dbReference type="AlphaFoldDB" id="A0A1G7RP43"/>
<feature type="domain" description="DUF7693" evidence="1">
    <location>
        <begin position="6"/>
        <end position="102"/>
    </location>
</feature>